<keyword evidence="3" id="KW-1185">Reference proteome</keyword>
<evidence type="ECO:0000313" key="3">
    <source>
        <dbReference type="Proteomes" id="UP001160390"/>
    </source>
</evidence>
<organism evidence="2 3">
    <name type="scientific">Clonostachys chloroleuca</name>
    <dbReference type="NCBI Taxonomy" id="1926264"/>
    <lineage>
        <taxon>Eukaryota</taxon>
        <taxon>Fungi</taxon>
        <taxon>Dikarya</taxon>
        <taxon>Ascomycota</taxon>
        <taxon>Pezizomycotina</taxon>
        <taxon>Sordariomycetes</taxon>
        <taxon>Hypocreomycetidae</taxon>
        <taxon>Hypocreales</taxon>
        <taxon>Bionectriaceae</taxon>
        <taxon>Clonostachys</taxon>
    </lineage>
</organism>
<feature type="region of interest" description="Disordered" evidence="1">
    <location>
        <begin position="70"/>
        <end position="111"/>
    </location>
</feature>
<name>A0AA35LSP1_9HYPO</name>
<protein>
    <submittedName>
        <fullName evidence="2">Uncharacterized protein</fullName>
    </submittedName>
</protein>
<comment type="caution">
    <text evidence="2">The sequence shown here is derived from an EMBL/GenBank/DDBJ whole genome shotgun (WGS) entry which is preliminary data.</text>
</comment>
<gene>
    <name evidence="2" type="ORF">CCHLO57077_00012922</name>
</gene>
<reference evidence="2" key="1">
    <citation type="submission" date="2023-01" db="EMBL/GenBank/DDBJ databases">
        <authorList>
            <person name="Piombo E."/>
        </authorList>
    </citation>
    <scope>NUCLEOTIDE SEQUENCE</scope>
</reference>
<dbReference type="EMBL" id="CABFNP030000582">
    <property type="protein sequence ID" value="CAI6044595.1"/>
    <property type="molecule type" value="Genomic_DNA"/>
</dbReference>
<proteinExistence type="predicted"/>
<evidence type="ECO:0000256" key="1">
    <source>
        <dbReference type="SAM" id="MobiDB-lite"/>
    </source>
</evidence>
<evidence type="ECO:0000313" key="2">
    <source>
        <dbReference type="EMBL" id="CAI6044595.1"/>
    </source>
</evidence>
<accession>A0AA35LSP1</accession>
<sequence>MVIVGRKQRGITILPSCFNIATGRRRQLPAITDDWRESIELGMMHPMNRFPGADQAWRLETSTAYNDALISGASRQLPPSDGAAGQSKSEGIPGDWGPSRSRLPSISEVGR</sequence>
<dbReference type="AlphaFoldDB" id="A0AA35LSP1"/>
<dbReference type="Proteomes" id="UP001160390">
    <property type="component" value="Unassembled WGS sequence"/>
</dbReference>